<reference evidence="2 3" key="1">
    <citation type="submission" date="2021-06" db="EMBL/GenBank/DDBJ databases">
        <title>Caerostris darwini draft genome.</title>
        <authorList>
            <person name="Kono N."/>
            <person name="Arakawa K."/>
        </authorList>
    </citation>
    <scope>NUCLEOTIDE SEQUENCE [LARGE SCALE GENOMIC DNA]</scope>
</reference>
<comment type="caution">
    <text evidence="2">The sequence shown here is derived from an EMBL/GenBank/DDBJ whole genome shotgun (WGS) entry which is preliminary data.</text>
</comment>
<evidence type="ECO:0000313" key="3">
    <source>
        <dbReference type="Proteomes" id="UP001054837"/>
    </source>
</evidence>
<feature type="region of interest" description="Disordered" evidence="1">
    <location>
        <begin position="55"/>
        <end position="89"/>
    </location>
</feature>
<dbReference type="EMBL" id="BPLQ01002620">
    <property type="protein sequence ID" value="GIX94526.1"/>
    <property type="molecule type" value="Genomic_DNA"/>
</dbReference>
<evidence type="ECO:0000256" key="1">
    <source>
        <dbReference type="SAM" id="MobiDB-lite"/>
    </source>
</evidence>
<feature type="region of interest" description="Disordered" evidence="1">
    <location>
        <begin position="1"/>
        <end position="24"/>
    </location>
</feature>
<feature type="compositionally biased region" description="Basic and acidic residues" evidence="1">
    <location>
        <begin position="79"/>
        <end position="89"/>
    </location>
</feature>
<proteinExistence type="predicted"/>
<accession>A0AAV4PFP9</accession>
<name>A0AAV4PFP9_9ARAC</name>
<dbReference type="AlphaFoldDB" id="A0AAV4PFP9"/>
<evidence type="ECO:0000313" key="2">
    <source>
        <dbReference type="EMBL" id="GIX94526.1"/>
    </source>
</evidence>
<dbReference type="Proteomes" id="UP001054837">
    <property type="component" value="Unassembled WGS sequence"/>
</dbReference>
<sequence length="89" mass="10288">MTEMNDEKSTKSEEGIQYAEPSFLEHDSTVQAERKKCISIFREAFETKQRTSIFERAGSEEDAQNKREFNKIPGMTEMNDEKSTKSEEG</sequence>
<keyword evidence="3" id="KW-1185">Reference proteome</keyword>
<organism evidence="2 3">
    <name type="scientific">Caerostris darwini</name>
    <dbReference type="NCBI Taxonomy" id="1538125"/>
    <lineage>
        <taxon>Eukaryota</taxon>
        <taxon>Metazoa</taxon>
        <taxon>Ecdysozoa</taxon>
        <taxon>Arthropoda</taxon>
        <taxon>Chelicerata</taxon>
        <taxon>Arachnida</taxon>
        <taxon>Araneae</taxon>
        <taxon>Araneomorphae</taxon>
        <taxon>Entelegynae</taxon>
        <taxon>Araneoidea</taxon>
        <taxon>Araneidae</taxon>
        <taxon>Caerostris</taxon>
    </lineage>
</organism>
<protein>
    <submittedName>
        <fullName evidence="2">Uncharacterized protein</fullName>
    </submittedName>
</protein>
<feature type="compositionally biased region" description="Basic and acidic residues" evidence="1">
    <location>
        <begin position="1"/>
        <end position="14"/>
    </location>
</feature>
<gene>
    <name evidence="2" type="ORF">CDAR_55101</name>
</gene>
<feature type="compositionally biased region" description="Basic and acidic residues" evidence="1">
    <location>
        <begin position="57"/>
        <end position="70"/>
    </location>
</feature>